<dbReference type="Gene3D" id="2.130.10.10">
    <property type="entry name" value="YVTN repeat-like/Quinoprotein amine dehydrogenase"/>
    <property type="match status" value="2"/>
</dbReference>
<keyword evidence="3" id="KW-1185">Reference proteome</keyword>
<name>I8I3B8_9GAMM</name>
<dbReference type="PANTHER" id="PTHR47199:SF2">
    <property type="entry name" value="PHOTOSYSTEM II STABILITY_ASSEMBLY FACTOR HCF136, CHLOROPLASTIC"/>
    <property type="match status" value="1"/>
</dbReference>
<evidence type="ECO:0000313" key="3">
    <source>
        <dbReference type="Proteomes" id="UP000003704"/>
    </source>
</evidence>
<organism evidence="2 3">
    <name type="scientific">Hydrocarboniphaga effusa AP103</name>
    <dbReference type="NCBI Taxonomy" id="1172194"/>
    <lineage>
        <taxon>Bacteria</taxon>
        <taxon>Pseudomonadati</taxon>
        <taxon>Pseudomonadota</taxon>
        <taxon>Gammaproteobacteria</taxon>
        <taxon>Nevskiales</taxon>
        <taxon>Nevskiaceae</taxon>
        <taxon>Hydrocarboniphaga</taxon>
    </lineage>
</organism>
<dbReference type="InterPro" id="IPR015943">
    <property type="entry name" value="WD40/YVTN_repeat-like_dom_sf"/>
</dbReference>
<sequence>MNRKPPAFALIGFATALAGAAFAAANHSSDSAATSGNAILMQATPHDRLFSLTFNGSNGLAVGDGGMVMLSSDGGKNWTREKAPTDLALIDVASNGSRAIAVGQMGLILIRDGNGAWRKVESGTQQRLLQVDVNAHGVAYVTGAFGTLLKSTDGGETWASAAPEWAKIYDGGAGDDAVVRDEPTNWVVRVGDDDSVIIGGEYGQLIRSADGGGTWQTVFKHPSSQGAIAPTIFTMAIRKDGVGYAAGQSGFVATTTDSGLSWQELPAPASSNLFGVDSFADGEVVVVGQRVGMRSKDAGKTWEPIGGLDLNLNWYTAVAHSDQAAAGEVIGVGHSGRVIRLVP</sequence>
<evidence type="ECO:0000256" key="1">
    <source>
        <dbReference type="SAM" id="SignalP"/>
    </source>
</evidence>
<dbReference type="STRING" id="1172194.WQQ_06230"/>
<feature type="chain" id="PRO_5003713661" description="Photosynthesis system II assembly factor Ycf48/Hcf136-like domain-containing protein" evidence="1">
    <location>
        <begin position="24"/>
        <end position="343"/>
    </location>
</feature>
<evidence type="ECO:0008006" key="4">
    <source>
        <dbReference type="Google" id="ProtNLM"/>
    </source>
</evidence>
<dbReference type="Proteomes" id="UP000003704">
    <property type="component" value="Unassembled WGS sequence"/>
</dbReference>
<comment type="caution">
    <text evidence="2">The sequence shown here is derived from an EMBL/GenBank/DDBJ whole genome shotgun (WGS) entry which is preliminary data.</text>
</comment>
<dbReference type="CDD" id="cd15482">
    <property type="entry name" value="Sialidase_non-viral"/>
    <property type="match status" value="2"/>
</dbReference>
<proteinExistence type="predicted"/>
<reference evidence="2 3" key="1">
    <citation type="journal article" date="2012" name="J. Bacteriol.">
        <title>Genome Sequence of n-Alkane-Degrading Hydrocarboniphaga effusa Strain AP103T (ATCC BAA-332T).</title>
        <authorList>
            <person name="Chang H.K."/>
            <person name="Zylstra G.J."/>
            <person name="Chae J.C."/>
        </authorList>
    </citation>
    <scope>NUCLEOTIDE SEQUENCE [LARGE SCALE GENOMIC DNA]</scope>
    <source>
        <strain evidence="2 3">AP103</strain>
    </source>
</reference>
<evidence type="ECO:0000313" key="2">
    <source>
        <dbReference type="EMBL" id="EIT70486.1"/>
    </source>
</evidence>
<accession>I8I3B8</accession>
<protein>
    <recommendedName>
        <fullName evidence="4">Photosynthesis system II assembly factor Ycf48/Hcf136-like domain-containing protein</fullName>
    </recommendedName>
</protein>
<dbReference type="RefSeq" id="WP_007183579.1">
    <property type="nucleotide sequence ID" value="NZ_AKGD01000001.1"/>
</dbReference>
<dbReference type="AlphaFoldDB" id="I8I3B8"/>
<keyword evidence="1" id="KW-0732">Signal</keyword>
<dbReference type="OrthoDB" id="5664384at2"/>
<gene>
    <name evidence="2" type="ORF">WQQ_06230</name>
</gene>
<dbReference type="SUPFAM" id="SSF110296">
    <property type="entry name" value="Oligoxyloglucan reducing end-specific cellobiohydrolase"/>
    <property type="match status" value="1"/>
</dbReference>
<feature type="signal peptide" evidence="1">
    <location>
        <begin position="1"/>
        <end position="23"/>
    </location>
</feature>
<dbReference type="PANTHER" id="PTHR47199">
    <property type="entry name" value="PHOTOSYSTEM II STABILITY/ASSEMBLY FACTOR HCF136, CHLOROPLASTIC"/>
    <property type="match status" value="1"/>
</dbReference>
<dbReference type="EMBL" id="AKGD01000001">
    <property type="protein sequence ID" value="EIT70486.1"/>
    <property type="molecule type" value="Genomic_DNA"/>
</dbReference>